<organism evidence="4 5">
    <name type="scientific">Prymnesium parvum</name>
    <name type="common">Toxic golden alga</name>
    <dbReference type="NCBI Taxonomy" id="97485"/>
    <lineage>
        <taxon>Eukaryota</taxon>
        <taxon>Haptista</taxon>
        <taxon>Haptophyta</taxon>
        <taxon>Prymnesiophyceae</taxon>
        <taxon>Prymnesiales</taxon>
        <taxon>Prymnesiaceae</taxon>
        <taxon>Prymnesium</taxon>
    </lineage>
</organism>
<protein>
    <recommendedName>
        <fullName evidence="6">Small multi-drug export protein</fullName>
    </recommendedName>
</protein>
<proteinExistence type="predicted"/>
<feature type="transmembrane region" description="Helical" evidence="2">
    <location>
        <begin position="254"/>
        <end position="272"/>
    </location>
</feature>
<keyword evidence="2" id="KW-0472">Membrane</keyword>
<dbReference type="EMBL" id="JBGBPQ010000003">
    <property type="protein sequence ID" value="KAL1527331.1"/>
    <property type="molecule type" value="Genomic_DNA"/>
</dbReference>
<dbReference type="Pfam" id="PF06695">
    <property type="entry name" value="Sm_multidrug_ex"/>
    <property type="match status" value="1"/>
</dbReference>
<feature type="transmembrane region" description="Helical" evidence="2">
    <location>
        <begin position="226"/>
        <end position="247"/>
    </location>
</feature>
<dbReference type="PANTHER" id="PTHR36007:SF2">
    <property type="entry name" value="TRANSPORT PROTEIN-RELATED"/>
    <property type="match status" value="1"/>
</dbReference>
<evidence type="ECO:0000313" key="5">
    <source>
        <dbReference type="Proteomes" id="UP001515480"/>
    </source>
</evidence>
<reference evidence="4 5" key="1">
    <citation type="journal article" date="2024" name="Science">
        <title>Giant polyketide synthase enzymes in the biosynthesis of giant marine polyether toxins.</title>
        <authorList>
            <person name="Fallon T.R."/>
            <person name="Shende V.V."/>
            <person name="Wierzbicki I.H."/>
            <person name="Pendleton A.L."/>
            <person name="Watervoot N.F."/>
            <person name="Auber R.P."/>
            <person name="Gonzalez D.J."/>
            <person name="Wisecaver J.H."/>
            <person name="Moore B.S."/>
        </authorList>
    </citation>
    <scope>NUCLEOTIDE SEQUENCE [LARGE SCALE GENOMIC DNA]</scope>
    <source>
        <strain evidence="4 5">12B1</strain>
    </source>
</reference>
<evidence type="ECO:0000256" key="2">
    <source>
        <dbReference type="SAM" id="Phobius"/>
    </source>
</evidence>
<keyword evidence="3" id="KW-0732">Signal</keyword>
<feature type="transmembrane region" description="Helical" evidence="2">
    <location>
        <begin position="195"/>
        <end position="220"/>
    </location>
</feature>
<keyword evidence="5" id="KW-1185">Reference proteome</keyword>
<comment type="caution">
    <text evidence="4">The sequence shown here is derived from an EMBL/GenBank/DDBJ whole genome shotgun (WGS) entry which is preliminary data.</text>
</comment>
<feature type="transmembrane region" description="Helical" evidence="2">
    <location>
        <begin position="143"/>
        <end position="164"/>
    </location>
</feature>
<evidence type="ECO:0008006" key="6">
    <source>
        <dbReference type="Google" id="ProtNLM"/>
    </source>
</evidence>
<feature type="compositionally biased region" description="Pro residues" evidence="1">
    <location>
        <begin position="50"/>
        <end position="66"/>
    </location>
</feature>
<feature type="chain" id="PRO_5044232915" description="Small multi-drug export protein" evidence="3">
    <location>
        <begin position="16"/>
        <end position="277"/>
    </location>
</feature>
<dbReference type="PANTHER" id="PTHR36007">
    <property type="entry name" value="TRANSPORT PROTEIN-RELATED"/>
    <property type="match status" value="1"/>
</dbReference>
<name>A0AB34JZE1_PRYPA</name>
<accession>A0AB34JZE1</accession>
<keyword evidence="2" id="KW-1133">Transmembrane helix</keyword>
<evidence type="ECO:0000313" key="4">
    <source>
        <dbReference type="EMBL" id="KAL1527331.1"/>
    </source>
</evidence>
<keyword evidence="2" id="KW-0812">Transmembrane</keyword>
<evidence type="ECO:0000256" key="1">
    <source>
        <dbReference type="SAM" id="MobiDB-lite"/>
    </source>
</evidence>
<gene>
    <name evidence="4" type="ORF">AB1Y20_016001</name>
</gene>
<feature type="transmembrane region" description="Helical" evidence="2">
    <location>
        <begin position="102"/>
        <end position="123"/>
    </location>
</feature>
<feature type="signal peptide" evidence="3">
    <location>
        <begin position="1"/>
        <end position="15"/>
    </location>
</feature>
<feature type="region of interest" description="Disordered" evidence="1">
    <location>
        <begin position="29"/>
        <end position="66"/>
    </location>
</feature>
<sequence>MRCALPLLCAASAAAWQPATLPRVVRTASPLRPSPRLPHPPVLSTSSALPSPPLASPEPRTPSPPLPSPLRSAALLLLPALLPALALASAGATEHLHLGQKIALWFSRTGLPNWAVLALISMVPAVELRGGVPVGNWMGLNPWLTLLICVLGNMLPIAPTLLALRSDFVKSLAKPLLLRAEKKLAGLPTGQSRTLALALFVGIPAPGTGAWTGAIIAYLLDMPFGSAMAAIFAGVVLAGLIMTVLTLAGKTGALIALAALIAAGVSAIGSAAKKETD</sequence>
<dbReference type="AlphaFoldDB" id="A0AB34JZE1"/>
<dbReference type="InterPro" id="IPR009577">
    <property type="entry name" value="Sm_multidrug_ex"/>
</dbReference>
<evidence type="ECO:0000256" key="3">
    <source>
        <dbReference type="SAM" id="SignalP"/>
    </source>
</evidence>
<feature type="compositionally biased region" description="Pro residues" evidence="1">
    <location>
        <begin position="32"/>
        <end position="41"/>
    </location>
</feature>
<dbReference type="Proteomes" id="UP001515480">
    <property type="component" value="Unassembled WGS sequence"/>
</dbReference>